<evidence type="ECO:0000256" key="4">
    <source>
        <dbReference type="ARBA" id="ARBA00022598"/>
    </source>
</evidence>
<dbReference type="UniPathway" id="UPA00537">
    <property type="reaction ID" value="UER00594"/>
</dbReference>
<dbReference type="GO" id="GO:0009249">
    <property type="term" value="P:protein lipoylation"/>
    <property type="evidence" value="ECO:0007669"/>
    <property type="project" value="InterPro"/>
</dbReference>
<evidence type="ECO:0000313" key="10">
    <source>
        <dbReference type="Proteomes" id="UP000190328"/>
    </source>
</evidence>
<keyword evidence="6" id="KW-0067">ATP-binding</keyword>
<accession>A0A1T4KCE4</accession>
<keyword evidence="5" id="KW-0547">Nucleotide-binding</keyword>
<dbReference type="InterPro" id="IPR019491">
    <property type="entry name" value="Lipoate_protein_ligase_C"/>
</dbReference>
<evidence type="ECO:0000256" key="3">
    <source>
        <dbReference type="ARBA" id="ARBA00012367"/>
    </source>
</evidence>
<reference evidence="9 10" key="1">
    <citation type="submission" date="2017-02" db="EMBL/GenBank/DDBJ databases">
        <authorList>
            <person name="Peterson S.W."/>
        </authorList>
    </citation>
    <scope>NUCLEOTIDE SEQUENCE [LARGE SCALE GENOMIC DNA]</scope>
    <source>
        <strain evidence="9 10">ATCC BAA-1030</strain>
    </source>
</reference>
<proteinExistence type="predicted"/>
<dbReference type="Proteomes" id="UP000190328">
    <property type="component" value="Unassembled WGS sequence"/>
</dbReference>
<dbReference type="CDD" id="cd16443">
    <property type="entry name" value="LplA"/>
    <property type="match status" value="1"/>
</dbReference>
<feature type="domain" description="BPL/LPL catalytic" evidence="8">
    <location>
        <begin position="41"/>
        <end position="227"/>
    </location>
</feature>
<dbReference type="SUPFAM" id="SSF82649">
    <property type="entry name" value="SufE/NifU"/>
    <property type="match status" value="1"/>
</dbReference>
<gene>
    <name evidence="9" type="ORF">SAMN02745116_00190</name>
</gene>
<dbReference type="PROSITE" id="PS51733">
    <property type="entry name" value="BPL_LPL_CATALYTIC"/>
    <property type="match status" value="1"/>
</dbReference>
<protein>
    <recommendedName>
        <fullName evidence="3">lipoate--protein ligase</fullName>
        <ecNumber evidence="3">6.3.1.20</ecNumber>
    </recommendedName>
</protein>
<dbReference type="AlphaFoldDB" id="A0A1T4KCE4"/>
<evidence type="ECO:0000256" key="7">
    <source>
        <dbReference type="ARBA" id="ARBA00048037"/>
    </source>
</evidence>
<sequence length="343" mass="39068">MLVKVSNTIKKEVKTLRYIVNKNLSAPYNIALDEWLLTSLRPDEAVFALWQNQNAVIVGKHQNTFEEVNEEFVKEHNIEVVRRVTGGGAVYHDLGNLNFTFIIPVATAEQVDWKTFVAPMVVALQKLGIPAEVSGRNDLVVNGKKISGNAQRYANGYLMHHGTLLFNSDIEVMIRSLNVNDEKFISKAVKSVRSRVGNIQEYAPMLTIEEFQRALTHELSRQGVDKEIILTEEQVAQVKRLEREKFSTWDWNYGESPKFNYHAHEKFDGGIVDVKAQVEDGKIFGITFEGDFLGIEDIEDLLPEFIGLPFSEIKIHELLSQHEEKKYFGSIKTEEIAGLFKEN</sequence>
<evidence type="ECO:0000256" key="5">
    <source>
        <dbReference type="ARBA" id="ARBA00022741"/>
    </source>
</evidence>
<comment type="catalytic activity">
    <reaction evidence="7">
        <text>L-lysyl-[lipoyl-carrier protein] + (R)-lipoate + ATP = N(6)-[(R)-lipoyl]-L-lysyl-[lipoyl-carrier protein] + AMP + diphosphate + H(+)</text>
        <dbReference type="Rhea" id="RHEA:49288"/>
        <dbReference type="Rhea" id="RHEA-COMP:10500"/>
        <dbReference type="Rhea" id="RHEA-COMP:10502"/>
        <dbReference type="ChEBI" id="CHEBI:15378"/>
        <dbReference type="ChEBI" id="CHEBI:29969"/>
        <dbReference type="ChEBI" id="CHEBI:30616"/>
        <dbReference type="ChEBI" id="CHEBI:33019"/>
        <dbReference type="ChEBI" id="CHEBI:83088"/>
        <dbReference type="ChEBI" id="CHEBI:83099"/>
        <dbReference type="ChEBI" id="CHEBI:456215"/>
        <dbReference type="EC" id="6.3.1.20"/>
    </reaction>
</comment>
<dbReference type="GO" id="GO:0005524">
    <property type="term" value="F:ATP binding"/>
    <property type="evidence" value="ECO:0007669"/>
    <property type="project" value="UniProtKB-KW"/>
</dbReference>
<organism evidence="9 10">
    <name type="scientific">Pilibacter termitis</name>
    <dbReference type="NCBI Taxonomy" id="263852"/>
    <lineage>
        <taxon>Bacteria</taxon>
        <taxon>Bacillati</taxon>
        <taxon>Bacillota</taxon>
        <taxon>Bacilli</taxon>
        <taxon>Lactobacillales</taxon>
        <taxon>Enterococcaceae</taxon>
        <taxon>Pilibacter</taxon>
    </lineage>
</organism>
<keyword evidence="10" id="KW-1185">Reference proteome</keyword>
<dbReference type="InterPro" id="IPR004143">
    <property type="entry name" value="BPL_LPL_catalytic"/>
</dbReference>
<dbReference type="EC" id="6.3.1.20" evidence="3"/>
<dbReference type="Gene3D" id="3.30.390.50">
    <property type="entry name" value="CO dehydrogenase flavoprotein, C-terminal domain"/>
    <property type="match status" value="1"/>
</dbReference>
<comment type="pathway">
    <text evidence="2">Protein modification; protein lipoylation via exogenous pathway; protein N(6)-(lipoyl)lysine from lipoate: step 1/2.</text>
</comment>
<dbReference type="PANTHER" id="PTHR12561">
    <property type="entry name" value="LIPOATE-PROTEIN LIGASE"/>
    <property type="match status" value="1"/>
</dbReference>
<dbReference type="OrthoDB" id="9788148at2"/>
<dbReference type="Gene3D" id="3.30.930.10">
    <property type="entry name" value="Bira Bifunctional Protein, Domain 2"/>
    <property type="match status" value="1"/>
</dbReference>
<keyword evidence="4 9" id="KW-0436">Ligase</keyword>
<dbReference type="PANTHER" id="PTHR12561:SF3">
    <property type="entry name" value="LIPOYLTRANSFERASE 1, MITOCHONDRIAL"/>
    <property type="match status" value="1"/>
</dbReference>
<name>A0A1T4KCE4_9ENTE</name>
<dbReference type="Pfam" id="PF21948">
    <property type="entry name" value="LplA-B_cat"/>
    <property type="match status" value="1"/>
</dbReference>
<dbReference type="STRING" id="263852.SAMN02745116_00190"/>
<comment type="pathway">
    <text evidence="1">Protein modification; protein lipoylation via exogenous pathway; protein N(6)-(lipoyl)lysine from lipoate: step 2/2.</text>
</comment>
<dbReference type="GO" id="GO:0005737">
    <property type="term" value="C:cytoplasm"/>
    <property type="evidence" value="ECO:0007669"/>
    <property type="project" value="TreeGrafter"/>
</dbReference>
<evidence type="ECO:0000259" key="8">
    <source>
        <dbReference type="PROSITE" id="PS51733"/>
    </source>
</evidence>
<evidence type="ECO:0000256" key="1">
    <source>
        <dbReference type="ARBA" id="ARBA00005085"/>
    </source>
</evidence>
<evidence type="ECO:0000256" key="2">
    <source>
        <dbReference type="ARBA" id="ARBA00005124"/>
    </source>
</evidence>
<dbReference type="Pfam" id="PF10437">
    <property type="entry name" value="Lip_prot_lig_C"/>
    <property type="match status" value="1"/>
</dbReference>
<dbReference type="NCBIfam" id="TIGR00545">
    <property type="entry name" value="lipoyltrans"/>
    <property type="match status" value="1"/>
</dbReference>
<dbReference type="InterPro" id="IPR045864">
    <property type="entry name" value="aa-tRNA-synth_II/BPL/LPL"/>
</dbReference>
<dbReference type="GO" id="GO:0016979">
    <property type="term" value="F:lipoate-protein ligase activity"/>
    <property type="evidence" value="ECO:0007669"/>
    <property type="project" value="UniProtKB-EC"/>
</dbReference>
<dbReference type="GO" id="GO:0017118">
    <property type="term" value="F:lipoyltransferase activity"/>
    <property type="evidence" value="ECO:0007669"/>
    <property type="project" value="TreeGrafter"/>
</dbReference>
<evidence type="ECO:0000256" key="6">
    <source>
        <dbReference type="ARBA" id="ARBA00022840"/>
    </source>
</evidence>
<dbReference type="SUPFAM" id="SSF55681">
    <property type="entry name" value="Class II aaRS and biotin synthetases"/>
    <property type="match status" value="1"/>
</dbReference>
<dbReference type="InterPro" id="IPR004562">
    <property type="entry name" value="LipoylTrfase_LipoateP_Ligase"/>
</dbReference>
<dbReference type="EMBL" id="FUXI01000002">
    <property type="protein sequence ID" value="SJZ40092.1"/>
    <property type="molecule type" value="Genomic_DNA"/>
</dbReference>
<evidence type="ECO:0000313" key="9">
    <source>
        <dbReference type="EMBL" id="SJZ40092.1"/>
    </source>
</evidence>